<name>A0AAV0CYC6_9ASTE</name>
<feature type="region of interest" description="Disordered" evidence="2">
    <location>
        <begin position="742"/>
        <end position="761"/>
    </location>
</feature>
<feature type="compositionally biased region" description="Basic residues" evidence="2">
    <location>
        <begin position="394"/>
        <end position="403"/>
    </location>
</feature>
<dbReference type="Pfam" id="PF04195">
    <property type="entry name" value="Transposase_28"/>
    <property type="match status" value="1"/>
</dbReference>
<gene>
    <name evidence="4" type="ORF">CEPIT_LOCUS9463</name>
</gene>
<keyword evidence="5" id="KW-1185">Reference proteome</keyword>
<feature type="domain" description="Transposase (putative) gypsy type" evidence="3">
    <location>
        <begin position="190"/>
        <end position="256"/>
    </location>
</feature>
<dbReference type="InterPro" id="IPR007321">
    <property type="entry name" value="Transposase_28"/>
</dbReference>
<proteinExistence type="predicted"/>
<feature type="compositionally biased region" description="Basic and acidic residues" evidence="2">
    <location>
        <begin position="752"/>
        <end position="761"/>
    </location>
</feature>
<dbReference type="AlphaFoldDB" id="A0AAV0CYC6"/>
<comment type="caution">
    <text evidence="4">The sequence shown here is derived from an EMBL/GenBank/DDBJ whole genome shotgun (WGS) entry which is preliminary data.</text>
</comment>
<feature type="compositionally biased region" description="Basic residues" evidence="2">
    <location>
        <begin position="112"/>
        <end position="125"/>
    </location>
</feature>
<dbReference type="PANTHER" id="PTHR31099:SF49">
    <property type="entry name" value="MYOSIN HEAVY CHAIN-LIKE PROTEIN"/>
    <property type="match status" value="1"/>
</dbReference>
<organism evidence="4 5">
    <name type="scientific">Cuscuta epithymum</name>
    <dbReference type="NCBI Taxonomy" id="186058"/>
    <lineage>
        <taxon>Eukaryota</taxon>
        <taxon>Viridiplantae</taxon>
        <taxon>Streptophyta</taxon>
        <taxon>Embryophyta</taxon>
        <taxon>Tracheophyta</taxon>
        <taxon>Spermatophyta</taxon>
        <taxon>Magnoliopsida</taxon>
        <taxon>eudicotyledons</taxon>
        <taxon>Gunneridae</taxon>
        <taxon>Pentapetalae</taxon>
        <taxon>asterids</taxon>
        <taxon>lamiids</taxon>
        <taxon>Solanales</taxon>
        <taxon>Convolvulaceae</taxon>
        <taxon>Cuscuteae</taxon>
        <taxon>Cuscuta</taxon>
        <taxon>Cuscuta subgen. Cuscuta</taxon>
    </lineage>
</organism>
<reference evidence="4" key="1">
    <citation type="submission" date="2022-07" db="EMBL/GenBank/DDBJ databases">
        <authorList>
            <person name="Macas J."/>
            <person name="Novak P."/>
            <person name="Neumann P."/>
        </authorList>
    </citation>
    <scope>NUCLEOTIDE SEQUENCE</scope>
</reference>
<keyword evidence="1" id="KW-0175">Coiled coil</keyword>
<dbReference type="PANTHER" id="PTHR31099">
    <property type="entry name" value="OS06G0165300 PROTEIN"/>
    <property type="match status" value="1"/>
</dbReference>
<feature type="region of interest" description="Disordered" evidence="2">
    <location>
        <begin position="1"/>
        <end position="38"/>
    </location>
</feature>
<dbReference type="Proteomes" id="UP001152523">
    <property type="component" value="Unassembled WGS sequence"/>
</dbReference>
<evidence type="ECO:0000256" key="2">
    <source>
        <dbReference type="SAM" id="MobiDB-lite"/>
    </source>
</evidence>
<dbReference type="EMBL" id="CAMAPF010000053">
    <property type="protein sequence ID" value="CAH9085668.1"/>
    <property type="molecule type" value="Genomic_DNA"/>
</dbReference>
<feature type="coiled-coil region" evidence="1">
    <location>
        <begin position="593"/>
        <end position="620"/>
    </location>
</feature>
<sequence>MSSQTDSQNISREAPVQSESISEVESSSEQPSNIDDSRVAAEVQKRLITEAEAEEFEQVIEDEEMALAVQIAEEEEEKERMKVTIAVPPPRNDAGAGSSRPLDPEPLNVAPGKKKKTRGASKKKQAVADAGQPVGIPEGHSYLNTAALEVETKATHAEYMATQFFVGPSAQVVEPGPDDVLLRPPEGCFVVHLLSVELGLRFPLHPFVLEYLRFVKLAPCQITPNSHSYLAGFLSLCRERGVEASLDQFLLSFNLCRGGHANSEGFANLQQIPEWRLFSEVPSSHKGWKDKFCFIRMEENPFPAPLRDNFKRHPKVGNAFLAKEGKKLVAKPEGSDKQKTIKDATLPEELLRLGFRRFRLMGETGGEYPPIDRVYESAGGAEMDAKNFAKLKKQLAKEPKKKKEGGPSQQRPVEDFFPKGEAVKDQGAEGASQVVVGGAGALKIETAKRKAPEKGVEAPGKKVKKAVGAKGAPVVISEGHSSSSTPLVFVAAAPLPDQMEDGPWPRENVQFSIKKGTAILHGTLDPKEFLDGATPSLDRSTLSRYDDAALDAKLLQASVTASVALGEHVRRAEQLRLQKAESDEALRKLVVTNTEAIRKMAILEESLRQMEKKLEVARMEGKAEGKAEAETLAAAAAKTAADNAEEAKRVAILQAEKDAVVAFVAGGWKDEDRRQWVSSVVEESVDDWVGGPGAMWLARKGKSYYEGGEYFTQANIYRKLARHFGADLKDFKPEAYGLPPLQPDVRGPFAGGRREGAARRL</sequence>
<evidence type="ECO:0000256" key="1">
    <source>
        <dbReference type="SAM" id="Coils"/>
    </source>
</evidence>
<feature type="compositionally biased region" description="Low complexity" evidence="2">
    <location>
        <begin position="15"/>
        <end position="32"/>
    </location>
</feature>
<evidence type="ECO:0000313" key="4">
    <source>
        <dbReference type="EMBL" id="CAH9085668.1"/>
    </source>
</evidence>
<evidence type="ECO:0000259" key="3">
    <source>
        <dbReference type="Pfam" id="PF04195"/>
    </source>
</evidence>
<accession>A0AAV0CYC6</accession>
<feature type="region of interest" description="Disordered" evidence="2">
    <location>
        <begin position="394"/>
        <end position="414"/>
    </location>
</feature>
<feature type="compositionally biased region" description="Polar residues" evidence="2">
    <location>
        <begin position="1"/>
        <end position="11"/>
    </location>
</feature>
<evidence type="ECO:0000313" key="5">
    <source>
        <dbReference type="Proteomes" id="UP001152523"/>
    </source>
</evidence>
<feature type="region of interest" description="Disordered" evidence="2">
    <location>
        <begin position="73"/>
        <end position="133"/>
    </location>
</feature>
<protein>
    <recommendedName>
        <fullName evidence="3">Transposase (putative) gypsy type domain-containing protein</fullName>
    </recommendedName>
</protein>